<accession>A0A6L2K1A2</accession>
<dbReference type="Pfam" id="PF00098">
    <property type="entry name" value="zf-CCHC"/>
    <property type="match status" value="1"/>
</dbReference>
<reference evidence="4" key="1">
    <citation type="journal article" date="2019" name="Sci. Rep.">
        <title>Draft genome of Tanacetum cinerariifolium, the natural source of mosquito coil.</title>
        <authorList>
            <person name="Yamashiro T."/>
            <person name="Shiraishi A."/>
            <person name="Satake H."/>
            <person name="Nakayama K."/>
        </authorList>
    </citation>
    <scope>NUCLEOTIDE SEQUENCE</scope>
</reference>
<protein>
    <recommendedName>
        <fullName evidence="3">CCHC-type domain-containing protein</fullName>
    </recommendedName>
</protein>
<dbReference type="PROSITE" id="PS50158">
    <property type="entry name" value="ZF_CCHC"/>
    <property type="match status" value="1"/>
</dbReference>
<dbReference type="InterPro" id="IPR036875">
    <property type="entry name" value="Znf_CCHC_sf"/>
</dbReference>
<evidence type="ECO:0000313" key="4">
    <source>
        <dbReference type="EMBL" id="GEU43208.1"/>
    </source>
</evidence>
<keyword evidence="1" id="KW-0863">Zinc-finger</keyword>
<feature type="compositionally biased region" description="Polar residues" evidence="2">
    <location>
        <begin position="166"/>
        <end position="184"/>
    </location>
</feature>
<dbReference type="EMBL" id="BKCJ010001677">
    <property type="protein sequence ID" value="GEU43208.1"/>
    <property type="molecule type" value="Genomic_DNA"/>
</dbReference>
<dbReference type="SMART" id="SM00343">
    <property type="entry name" value="ZnF_C2HC"/>
    <property type="match status" value="1"/>
</dbReference>
<dbReference type="GO" id="GO:0003676">
    <property type="term" value="F:nucleic acid binding"/>
    <property type="evidence" value="ECO:0007669"/>
    <property type="project" value="InterPro"/>
</dbReference>
<dbReference type="SUPFAM" id="SSF57756">
    <property type="entry name" value="Retrovirus zinc finger-like domains"/>
    <property type="match status" value="1"/>
</dbReference>
<evidence type="ECO:0000256" key="1">
    <source>
        <dbReference type="PROSITE-ProRule" id="PRU00047"/>
    </source>
</evidence>
<proteinExistence type="predicted"/>
<dbReference type="AlphaFoldDB" id="A0A6L2K1A2"/>
<gene>
    <name evidence="4" type="ORF">Tci_015186</name>
</gene>
<feature type="region of interest" description="Disordered" evidence="2">
    <location>
        <begin position="159"/>
        <end position="184"/>
    </location>
</feature>
<evidence type="ECO:0000256" key="2">
    <source>
        <dbReference type="SAM" id="MobiDB-lite"/>
    </source>
</evidence>
<sequence length="730" mass="83189">MSMRTGRGSNGGLIILPPTTVEEHLTAEGIKGKNYLLQSIPDDHIVDFHYMDDARDIWNAVKARFGGNAESKKMRKSMLKQEFLEFRISETKGFHKEYDRMQKILSQLNQLNAKPDTKEINLRFLRALPSLWSQVALTLKTKGPSHSAFVSVTNTSKKMPYRDSPNHSSTTTYSVPSNSKTGSHRTGTVIKDVLQSFFADTKPEQQLAYEDLEQIEKLDLEEMDLKWKMAMLFVRVHKFKQKVGRKIDFDKKESARFNKQKVRCYKCQQRGHFARECMTNGGNDKQRYSSFKVKEIGRKEDDSKALITVDTLVDWSNHGSQSDEVIAAKEFGMIASCDSADAIKAGANRLYNLINGANSEEANTLGDAGEFALMGVTFEELSEYINSLSWNRPIVYYDDDDDEYSFAKQECLMTCSIAITLDSPKMNSLIMEDDHLDTISKTESGEFIKSGVENLVQNPSDDDESSHEEVIHEMSFKTYLNYLFDLDKEIISSEFNPIYNEDLDSISKNDLFDTDSYLLESLLNRDTLMASSPKIVSLLDEFTGELITIPPRIVNREHEKYISLMERLLYDNTSPRSPKDFHANLNMIIESLPTFPIPVEDRYDNPTYFPEFESFHVDYPDLGDSTIDVVDDIPVDMPDILPTHPTLHMDFDFIPSHNDLGSNLDVSSPFRDRNKIYDPGICIEVESTRILATLSPMIENLLLFSFENEDKVFNHGVLASKEKSPPPSSY</sequence>
<name>A0A6L2K1A2_TANCI</name>
<dbReference type="Pfam" id="PF14223">
    <property type="entry name" value="Retrotran_gag_2"/>
    <property type="match status" value="1"/>
</dbReference>
<keyword evidence="1" id="KW-0479">Metal-binding</keyword>
<organism evidence="4">
    <name type="scientific">Tanacetum cinerariifolium</name>
    <name type="common">Dalmatian daisy</name>
    <name type="synonym">Chrysanthemum cinerariifolium</name>
    <dbReference type="NCBI Taxonomy" id="118510"/>
    <lineage>
        <taxon>Eukaryota</taxon>
        <taxon>Viridiplantae</taxon>
        <taxon>Streptophyta</taxon>
        <taxon>Embryophyta</taxon>
        <taxon>Tracheophyta</taxon>
        <taxon>Spermatophyta</taxon>
        <taxon>Magnoliopsida</taxon>
        <taxon>eudicotyledons</taxon>
        <taxon>Gunneridae</taxon>
        <taxon>Pentapetalae</taxon>
        <taxon>asterids</taxon>
        <taxon>campanulids</taxon>
        <taxon>Asterales</taxon>
        <taxon>Asteraceae</taxon>
        <taxon>Asteroideae</taxon>
        <taxon>Anthemideae</taxon>
        <taxon>Anthemidinae</taxon>
        <taxon>Tanacetum</taxon>
    </lineage>
</organism>
<comment type="caution">
    <text evidence="4">The sequence shown here is derived from an EMBL/GenBank/DDBJ whole genome shotgun (WGS) entry which is preliminary data.</text>
</comment>
<dbReference type="Gene3D" id="4.10.60.10">
    <property type="entry name" value="Zinc finger, CCHC-type"/>
    <property type="match status" value="1"/>
</dbReference>
<evidence type="ECO:0000259" key="3">
    <source>
        <dbReference type="PROSITE" id="PS50158"/>
    </source>
</evidence>
<dbReference type="InterPro" id="IPR001878">
    <property type="entry name" value="Znf_CCHC"/>
</dbReference>
<keyword evidence="1" id="KW-0862">Zinc</keyword>
<dbReference type="GO" id="GO:0008270">
    <property type="term" value="F:zinc ion binding"/>
    <property type="evidence" value="ECO:0007669"/>
    <property type="project" value="UniProtKB-KW"/>
</dbReference>
<feature type="domain" description="CCHC-type" evidence="3">
    <location>
        <begin position="263"/>
        <end position="277"/>
    </location>
</feature>